<keyword evidence="2" id="KW-0472">Membrane</keyword>
<evidence type="ECO:0000256" key="1">
    <source>
        <dbReference type="SAM" id="MobiDB-lite"/>
    </source>
</evidence>
<accession>A0A193CAG6</accession>
<gene>
    <name evidence="4" type="ORF">SD37_41110</name>
</gene>
<organism evidence="4 5">
    <name type="scientific">Amycolatopsis orientalis</name>
    <name type="common">Nocardia orientalis</name>
    <dbReference type="NCBI Taxonomy" id="31958"/>
    <lineage>
        <taxon>Bacteria</taxon>
        <taxon>Bacillati</taxon>
        <taxon>Actinomycetota</taxon>
        <taxon>Actinomycetes</taxon>
        <taxon>Pseudonocardiales</taxon>
        <taxon>Pseudonocardiaceae</taxon>
        <taxon>Amycolatopsis</taxon>
    </lineage>
</organism>
<dbReference type="Proteomes" id="UP000093695">
    <property type="component" value="Chromosome"/>
</dbReference>
<protein>
    <recommendedName>
        <fullName evidence="6">Gram-positive cocci surface proteins LPxTG domain-containing protein</fullName>
    </recommendedName>
</protein>
<evidence type="ECO:0008006" key="6">
    <source>
        <dbReference type="Google" id="ProtNLM"/>
    </source>
</evidence>
<dbReference type="RefSeq" id="WP_044849618.1">
    <property type="nucleotide sequence ID" value="NZ_CP016174.1"/>
</dbReference>
<dbReference type="AlphaFoldDB" id="A0A193CAG6"/>
<evidence type="ECO:0000313" key="5">
    <source>
        <dbReference type="Proteomes" id="UP000093695"/>
    </source>
</evidence>
<evidence type="ECO:0000313" key="4">
    <source>
        <dbReference type="EMBL" id="ANN21348.1"/>
    </source>
</evidence>
<keyword evidence="2" id="KW-1133">Transmembrane helix</keyword>
<dbReference type="KEGG" id="aori:SD37_41110"/>
<feature type="transmembrane region" description="Helical" evidence="2">
    <location>
        <begin position="161"/>
        <end position="182"/>
    </location>
</feature>
<proteinExistence type="predicted"/>
<evidence type="ECO:0000256" key="2">
    <source>
        <dbReference type="SAM" id="Phobius"/>
    </source>
</evidence>
<name>A0A193CAG6_AMYOR</name>
<feature type="chain" id="PRO_5008256589" description="Gram-positive cocci surface proteins LPxTG domain-containing protein" evidence="3">
    <location>
        <begin position="26"/>
        <end position="190"/>
    </location>
</feature>
<keyword evidence="2" id="KW-0812">Transmembrane</keyword>
<feature type="compositionally biased region" description="Low complexity" evidence="1">
    <location>
        <begin position="128"/>
        <end position="140"/>
    </location>
</feature>
<dbReference type="STRING" id="31958.SD37_41110"/>
<keyword evidence="5" id="KW-1185">Reference proteome</keyword>
<evidence type="ECO:0000256" key="3">
    <source>
        <dbReference type="SAM" id="SignalP"/>
    </source>
</evidence>
<feature type="region of interest" description="Disordered" evidence="1">
    <location>
        <begin position="128"/>
        <end position="156"/>
    </location>
</feature>
<feature type="signal peptide" evidence="3">
    <location>
        <begin position="1"/>
        <end position="25"/>
    </location>
</feature>
<reference evidence="4 5" key="1">
    <citation type="journal article" date="2015" name="Genome Announc.">
        <title>Draft Genome Sequence of Norvancomycin-Producing Strain Amycolatopsis orientalis CPCC200066.</title>
        <authorList>
            <person name="Lei X."/>
            <person name="Yuan F."/>
            <person name="Shi Y."/>
            <person name="Li X."/>
            <person name="Wang L."/>
            <person name="Hong B."/>
        </authorList>
    </citation>
    <scope>NUCLEOTIDE SEQUENCE [LARGE SCALE GENOMIC DNA]</scope>
    <source>
        <strain evidence="4 5">B-37</strain>
    </source>
</reference>
<keyword evidence="3" id="KW-0732">Signal</keyword>
<dbReference type="EMBL" id="CP016174">
    <property type="protein sequence ID" value="ANN21348.1"/>
    <property type="molecule type" value="Genomic_DNA"/>
</dbReference>
<sequence>MRIRHAVFAGLTAAALALLPATAFATEAPVEAPEKPKGTKFWVSPKSVEAGDTVTAQGRCVTPYGFSLVAPDEFKQVSDKSVKRAGGTDVKVTYRAQPGTKPGNYLFVLLCDTVEPSATVKVVPAAKKAPAEKQPAAKQVSKVPAGAPQTGGGPVDEPASAGWLIAGLAGAGAAGAGGVVLMRRRPAVRS</sequence>